<gene>
    <name evidence="12" type="primary">hemW</name>
    <name evidence="12" type="ORF">EYC98_04055</name>
</gene>
<keyword evidence="10" id="KW-0004">4Fe-4S</keyword>
<dbReference type="SFLD" id="SFLDG01065">
    <property type="entry name" value="anaerobic_coproporphyrinogen-I"/>
    <property type="match status" value="1"/>
</dbReference>
<reference evidence="12" key="1">
    <citation type="submission" date="2019-02" db="EMBL/GenBank/DDBJ databases">
        <authorList>
            <person name="Li S.-H."/>
        </authorList>
    </citation>
    <scope>NUCLEOTIDE SEQUENCE</scope>
    <source>
        <strain evidence="12">IMCC14734</strain>
    </source>
</reference>
<dbReference type="PANTHER" id="PTHR13932">
    <property type="entry name" value="COPROPORPHYRINIGEN III OXIDASE"/>
    <property type="match status" value="1"/>
</dbReference>
<keyword evidence="5 10" id="KW-0949">S-adenosyl-L-methionine</keyword>
<dbReference type="Pfam" id="PF06969">
    <property type="entry name" value="HemN_C"/>
    <property type="match status" value="1"/>
</dbReference>
<keyword evidence="6 10" id="KW-0479">Metal-binding</keyword>
<evidence type="ECO:0000313" key="12">
    <source>
        <dbReference type="EMBL" id="MCX2980036.1"/>
    </source>
</evidence>
<keyword evidence="7 10" id="KW-0408">Iron</keyword>
<dbReference type="SFLD" id="SFLDG01082">
    <property type="entry name" value="B12-binding_domain_containing"/>
    <property type="match status" value="1"/>
</dbReference>
<comment type="function">
    <text evidence="10">Probably acts as a heme chaperone, transferring heme to an unknown acceptor. Binds one molecule of heme per monomer, possibly covalently. Binds 1 [4Fe-4S] cluster. The cluster is coordinated with 3 cysteines and an exchangeable S-adenosyl-L-methionine.</text>
</comment>
<dbReference type="CDD" id="cd01335">
    <property type="entry name" value="Radical_SAM"/>
    <property type="match status" value="1"/>
</dbReference>
<dbReference type="Gene3D" id="3.20.20.70">
    <property type="entry name" value="Aldolase class I"/>
    <property type="match status" value="1"/>
</dbReference>
<evidence type="ECO:0000256" key="10">
    <source>
        <dbReference type="RuleBase" id="RU364116"/>
    </source>
</evidence>
<evidence type="ECO:0000313" key="13">
    <source>
        <dbReference type="Proteomes" id="UP001143362"/>
    </source>
</evidence>
<evidence type="ECO:0000256" key="3">
    <source>
        <dbReference type="ARBA" id="ARBA00017228"/>
    </source>
</evidence>
<proteinExistence type="inferred from homology"/>
<dbReference type="SUPFAM" id="SSF102114">
    <property type="entry name" value="Radical SAM enzymes"/>
    <property type="match status" value="1"/>
</dbReference>
<evidence type="ECO:0000256" key="7">
    <source>
        <dbReference type="ARBA" id="ARBA00023004"/>
    </source>
</evidence>
<dbReference type="EMBL" id="SHNN01000001">
    <property type="protein sequence ID" value="MCX2980036.1"/>
    <property type="molecule type" value="Genomic_DNA"/>
</dbReference>
<keyword evidence="10" id="KW-0963">Cytoplasm</keyword>
<evidence type="ECO:0000256" key="5">
    <source>
        <dbReference type="ARBA" id="ARBA00022691"/>
    </source>
</evidence>
<dbReference type="SFLD" id="SFLDF00288">
    <property type="entry name" value="HemN-like__clustered_with_nucl"/>
    <property type="match status" value="1"/>
</dbReference>
<dbReference type="PROSITE" id="PS51918">
    <property type="entry name" value="RADICAL_SAM"/>
    <property type="match status" value="1"/>
</dbReference>
<evidence type="ECO:0000259" key="11">
    <source>
        <dbReference type="PROSITE" id="PS51918"/>
    </source>
</evidence>
<comment type="cofactor">
    <cofactor evidence="1">
        <name>[4Fe-4S] cluster</name>
        <dbReference type="ChEBI" id="CHEBI:49883"/>
    </cofactor>
</comment>
<dbReference type="InterPro" id="IPR013785">
    <property type="entry name" value="Aldolase_TIM"/>
</dbReference>
<evidence type="ECO:0000256" key="8">
    <source>
        <dbReference type="ARBA" id="ARBA00023014"/>
    </source>
</evidence>
<name>A0ABT3TCM6_9GAMM</name>
<dbReference type="SFLD" id="SFLDS00029">
    <property type="entry name" value="Radical_SAM"/>
    <property type="match status" value="1"/>
</dbReference>
<evidence type="ECO:0000256" key="2">
    <source>
        <dbReference type="ARBA" id="ARBA00006100"/>
    </source>
</evidence>
<feature type="domain" description="Radical SAM core" evidence="11">
    <location>
        <begin position="1"/>
        <end position="233"/>
    </location>
</feature>
<accession>A0ABT3TCM6</accession>
<dbReference type="InterPro" id="IPR004559">
    <property type="entry name" value="HemW-like"/>
</dbReference>
<keyword evidence="9 10" id="KW-0143">Chaperone</keyword>
<evidence type="ECO:0000256" key="9">
    <source>
        <dbReference type="ARBA" id="ARBA00023186"/>
    </source>
</evidence>
<evidence type="ECO:0000256" key="1">
    <source>
        <dbReference type="ARBA" id="ARBA00001966"/>
    </source>
</evidence>
<keyword evidence="8 10" id="KW-0411">Iron-sulfur</keyword>
<dbReference type="InterPro" id="IPR058240">
    <property type="entry name" value="rSAM_sf"/>
</dbReference>
<dbReference type="InterPro" id="IPR010723">
    <property type="entry name" value="HemN_C"/>
</dbReference>
<dbReference type="PANTHER" id="PTHR13932:SF5">
    <property type="entry name" value="RADICAL S-ADENOSYL METHIONINE DOMAIN-CONTAINING PROTEIN 1, MITOCHONDRIAL"/>
    <property type="match status" value="1"/>
</dbReference>
<comment type="caution">
    <text evidence="12">The sequence shown here is derived from an EMBL/GenBank/DDBJ whole genome shotgun (WGS) entry which is preliminary data.</text>
</comment>
<dbReference type="Pfam" id="PF04055">
    <property type="entry name" value="Radical_SAM"/>
    <property type="match status" value="1"/>
</dbReference>
<dbReference type="InterPro" id="IPR006638">
    <property type="entry name" value="Elp3/MiaA/NifB-like_rSAM"/>
</dbReference>
<protein>
    <recommendedName>
        <fullName evidence="3 10">Heme chaperone HemW</fullName>
    </recommendedName>
</protein>
<dbReference type="InterPro" id="IPR034505">
    <property type="entry name" value="Coproporphyrinogen-III_oxidase"/>
</dbReference>
<sequence length="379" mass="42205">MQLPPLSLYIHIPWCIRKCPYCDFNSHESASAIPEADYVQQLLHDLEQDLPLVQSRPLTSIFFGGGTPSLFSATAIAELLKGVADRVAWSEDIEITLEANPGSAEAEKFAGFAEAGINRLSIGVQSFNNAHLQTLGRVHDSQQALAAVGLARQAGINRINLDLMHGLPDQDADSALADLDTAIGLNPDHLSWYQLTIEPNTRFYSHPPLLPEEEALADIQDAGEDRLANAGYQHYEVSAYARDGSYSRHNMNYWGFGDYLGIGAGAHAKLTDLDQQTVTRYSRTRAPADYLRCSDNFQAQRRQLDRADLGAEFMLNNLRLIHGFALADFGPRTGQDIQQLQPRIDDLLRRELLEKEGGYLRTTRLGMRFLDTVVGEFFE</sequence>
<organism evidence="12 13">
    <name type="scientific">Candidatus Litorirhabdus singularis</name>
    <dbReference type="NCBI Taxonomy" id="2518993"/>
    <lineage>
        <taxon>Bacteria</taxon>
        <taxon>Pseudomonadati</taxon>
        <taxon>Pseudomonadota</taxon>
        <taxon>Gammaproteobacteria</taxon>
        <taxon>Cellvibrionales</taxon>
        <taxon>Halieaceae</taxon>
        <taxon>Candidatus Litorirhabdus</taxon>
    </lineage>
</organism>
<dbReference type="NCBIfam" id="TIGR00539">
    <property type="entry name" value="hemN_rel"/>
    <property type="match status" value="1"/>
</dbReference>
<comment type="subcellular location">
    <subcellularLocation>
        <location evidence="10">Cytoplasm</location>
    </subcellularLocation>
</comment>
<dbReference type="Proteomes" id="UP001143362">
    <property type="component" value="Unassembled WGS sequence"/>
</dbReference>
<dbReference type="SFLD" id="SFLDF00562">
    <property type="entry name" value="HemN-like__clustered_with_heat"/>
    <property type="match status" value="1"/>
</dbReference>
<comment type="similarity">
    <text evidence="2">Belongs to the anaerobic coproporphyrinogen-III oxidase family. HemW subfamily.</text>
</comment>
<dbReference type="SMART" id="SM00729">
    <property type="entry name" value="Elp3"/>
    <property type="match status" value="1"/>
</dbReference>
<evidence type="ECO:0000256" key="4">
    <source>
        <dbReference type="ARBA" id="ARBA00022617"/>
    </source>
</evidence>
<evidence type="ECO:0000256" key="6">
    <source>
        <dbReference type="ARBA" id="ARBA00022723"/>
    </source>
</evidence>
<keyword evidence="13" id="KW-1185">Reference proteome</keyword>
<dbReference type="InterPro" id="IPR007197">
    <property type="entry name" value="rSAM"/>
</dbReference>
<keyword evidence="4 10" id="KW-0349">Heme</keyword>